<sequence length="246" mass="27326">MTLILNTWIFEKDVQNGTSQVELVKRAARLGADGIEVRREYFTDFANELPAVATAARENGLIVNYSVPDVVFEKDGSVNPKLTQYFAEGQTMGISKIKFNTGNFNQFTGNLTDAFTSLPLAEIKMNVENDQTPVSGTPDAIINFLTVARQAGLNSIGYVYDLGNWAFTGFDAVTAARELAPFCDYIHLKNSMLDPDGQMITTADLNRGMFNWQIILNYLPKDAQVALEFPMSSDELIAQQMELLKK</sequence>
<organism evidence="1 2">
    <name type="scientific">Limosilactobacillus ingluviei</name>
    <dbReference type="NCBI Taxonomy" id="148604"/>
    <lineage>
        <taxon>Bacteria</taxon>
        <taxon>Bacillati</taxon>
        <taxon>Bacillota</taxon>
        <taxon>Bacilli</taxon>
        <taxon>Lactobacillales</taxon>
        <taxon>Lactobacillaceae</taxon>
        <taxon>Limosilactobacillus</taxon>
    </lineage>
</organism>
<reference evidence="1 2" key="1">
    <citation type="journal article" date="2015" name="Genome Announc.">
        <title>Expanding the biotechnology potential of lactobacilli through comparative genomics of 213 strains and associated genera.</title>
        <authorList>
            <person name="Sun Z."/>
            <person name="Harris H.M."/>
            <person name="McCann A."/>
            <person name="Guo C."/>
            <person name="Argimon S."/>
            <person name="Zhang W."/>
            <person name="Yang X."/>
            <person name="Jeffery I.B."/>
            <person name="Cooney J.C."/>
            <person name="Kagawa T.F."/>
            <person name="Liu W."/>
            <person name="Song Y."/>
            <person name="Salvetti E."/>
            <person name="Wrobel A."/>
            <person name="Rasinkangas P."/>
            <person name="Parkhill J."/>
            <person name="Rea M.C."/>
            <person name="O'Sullivan O."/>
            <person name="Ritari J."/>
            <person name="Douillard F.P."/>
            <person name="Paul Ross R."/>
            <person name="Yang R."/>
            <person name="Briner A.E."/>
            <person name="Felis G.E."/>
            <person name="de Vos W.M."/>
            <person name="Barrangou R."/>
            <person name="Klaenhammer T.R."/>
            <person name="Caufield P.W."/>
            <person name="Cui Y."/>
            <person name="Zhang H."/>
            <person name="O'Toole P.W."/>
        </authorList>
    </citation>
    <scope>NUCLEOTIDE SEQUENCE [LARGE SCALE GENOMIC DNA]</scope>
    <source>
        <strain evidence="1 2">DSM 14792</strain>
    </source>
</reference>
<dbReference type="InterPro" id="IPR036237">
    <property type="entry name" value="Xyl_isomerase-like_sf"/>
</dbReference>
<name>A0A0R2GU16_9LACO</name>
<dbReference type="Proteomes" id="UP000051639">
    <property type="component" value="Unassembled WGS sequence"/>
</dbReference>
<dbReference type="RefSeq" id="WP_056994333.1">
    <property type="nucleotide sequence ID" value="NZ_JQBA01000016.1"/>
</dbReference>
<dbReference type="GO" id="GO:0016853">
    <property type="term" value="F:isomerase activity"/>
    <property type="evidence" value="ECO:0007669"/>
    <property type="project" value="UniProtKB-KW"/>
</dbReference>
<keyword evidence="2" id="KW-1185">Reference proteome</keyword>
<gene>
    <name evidence="1" type="ORF">IV41_GL000492</name>
</gene>
<proteinExistence type="predicted"/>
<dbReference type="OrthoDB" id="2237247at2"/>
<dbReference type="PATRIC" id="fig|148604.4.peg.495"/>
<comment type="caution">
    <text evidence="1">The sequence shown here is derived from an EMBL/GenBank/DDBJ whole genome shotgun (WGS) entry which is preliminary data.</text>
</comment>
<accession>A0A0R2GU16</accession>
<dbReference type="EMBL" id="JQBA01000016">
    <property type="protein sequence ID" value="KRN44353.1"/>
    <property type="molecule type" value="Genomic_DNA"/>
</dbReference>
<dbReference type="SUPFAM" id="SSF51658">
    <property type="entry name" value="Xylose isomerase-like"/>
    <property type="match status" value="1"/>
</dbReference>
<protein>
    <submittedName>
        <fullName evidence="1">Sugar phosphatase isomerase epimerase</fullName>
    </submittedName>
</protein>
<dbReference type="AlphaFoldDB" id="A0A0R2GU16"/>
<evidence type="ECO:0000313" key="2">
    <source>
        <dbReference type="Proteomes" id="UP000051639"/>
    </source>
</evidence>
<evidence type="ECO:0000313" key="1">
    <source>
        <dbReference type="EMBL" id="KRN44353.1"/>
    </source>
</evidence>
<dbReference type="Gene3D" id="3.20.20.150">
    <property type="entry name" value="Divalent-metal-dependent TIM barrel enzymes"/>
    <property type="match status" value="1"/>
</dbReference>
<keyword evidence="1" id="KW-0413">Isomerase</keyword>